<sequence>MNLLKDLNEALTYIEKNIEDEIDMREVARISRSSEYHFKKTFAYLSGMTLLEYIRRRRLTKAGLELVDHRSKVIDVAMKYGYSSPDSFAKAFHQLHGINPSEVKDGKSLKAFPRMTFQLTIQGGDEMEYRIEQKEPFSIVGIKKRVGIVFEGENSEITAMWKSLTMDKIEALKRLSNTEPEGIIQASVNFSEERMEGKGTLDQYIGVATTQACPDEFIELEVSGGSTWAIFESRGPFPGTLQETWGKIYSEWFPSSNYEAAEGPEILSIKSRDLSSPSVESEIWIPVKKVTG</sequence>
<keyword evidence="3" id="KW-0804">Transcription</keyword>
<dbReference type="Gene3D" id="3.20.80.10">
    <property type="entry name" value="Regulatory factor, effector binding domain"/>
    <property type="match status" value="1"/>
</dbReference>
<evidence type="ECO:0000313" key="6">
    <source>
        <dbReference type="Proteomes" id="UP000315103"/>
    </source>
</evidence>
<gene>
    <name evidence="5" type="ORF">FO441_11635</name>
</gene>
<dbReference type="SUPFAM" id="SSF55136">
    <property type="entry name" value="Probable bacterial effector-binding domain"/>
    <property type="match status" value="1"/>
</dbReference>
<feature type="domain" description="HTH araC/xylS-type" evidence="4">
    <location>
        <begin position="8"/>
        <end position="106"/>
    </location>
</feature>
<dbReference type="InterPro" id="IPR050959">
    <property type="entry name" value="MarA-like"/>
</dbReference>
<keyword evidence="1" id="KW-0805">Transcription regulation</keyword>
<proteinExistence type="predicted"/>
<organism evidence="5 6">
    <name type="scientific">Salinicoccus cyprini</name>
    <dbReference type="NCBI Taxonomy" id="2493691"/>
    <lineage>
        <taxon>Bacteria</taxon>
        <taxon>Bacillati</taxon>
        <taxon>Bacillota</taxon>
        <taxon>Bacilli</taxon>
        <taxon>Bacillales</taxon>
        <taxon>Staphylococcaceae</taxon>
        <taxon>Salinicoccus</taxon>
    </lineage>
</organism>
<keyword evidence="6" id="KW-1185">Reference proteome</keyword>
<dbReference type="InterPro" id="IPR009057">
    <property type="entry name" value="Homeodomain-like_sf"/>
</dbReference>
<dbReference type="EMBL" id="VMSJ01000006">
    <property type="protein sequence ID" value="TVT26653.1"/>
    <property type="molecule type" value="Genomic_DNA"/>
</dbReference>
<dbReference type="SUPFAM" id="SSF46689">
    <property type="entry name" value="Homeodomain-like"/>
    <property type="match status" value="2"/>
</dbReference>
<accession>A0A558AQV7</accession>
<evidence type="ECO:0000256" key="2">
    <source>
        <dbReference type="ARBA" id="ARBA00023125"/>
    </source>
</evidence>
<dbReference type="Proteomes" id="UP000315103">
    <property type="component" value="Unassembled WGS sequence"/>
</dbReference>
<comment type="caution">
    <text evidence="5">The sequence shown here is derived from an EMBL/GenBank/DDBJ whole genome shotgun (WGS) entry which is preliminary data.</text>
</comment>
<dbReference type="OrthoDB" id="9801123at2"/>
<name>A0A558AQV7_9STAP</name>
<evidence type="ECO:0000256" key="1">
    <source>
        <dbReference type="ARBA" id="ARBA00023015"/>
    </source>
</evidence>
<dbReference type="InterPro" id="IPR018060">
    <property type="entry name" value="HTH_AraC"/>
</dbReference>
<dbReference type="Pfam" id="PF06445">
    <property type="entry name" value="GyrI-like"/>
    <property type="match status" value="1"/>
</dbReference>
<keyword evidence="2" id="KW-0238">DNA-binding</keyword>
<dbReference type="Pfam" id="PF12833">
    <property type="entry name" value="HTH_18"/>
    <property type="match status" value="1"/>
</dbReference>
<evidence type="ECO:0000256" key="3">
    <source>
        <dbReference type="ARBA" id="ARBA00023163"/>
    </source>
</evidence>
<dbReference type="GO" id="GO:0003700">
    <property type="term" value="F:DNA-binding transcription factor activity"/>
    <property type="evidence" value="ECO:0007669"/>
    <property type="project" value="InterPro"/>
</dbReference>
<dbReference type="SMART" id="SM00871">
    <property type="entry name" value="AraC_E_bind"/>
    <property type="match status" value="1"/>
</dbReference>
<dbReference type="GO" id="GO:0043565">
    <property type="term" value="F:sequence-specific DNA binding"/>
    <property type="evidence" value="ECO:0007669"/>
    <property type="project" value="InterPro"/>
</dbReference>
<dbReference type="PANTHER" id="PTHR47504">
    <property type="entry name" value="RIGHT ORIGIN-BINDING PROTEIN"/>
    <property type="match status" value="1"/>
</dbReference>
<dbReference type="InterPro" id="IPR011256">
    <property type="entry name" value="Reg_factor_effector_dom_sf"/>
</dbReference>
<reference evidence="5 6" key="1">
    <citation type="submission" date="2019-07" db="EMBL/GenBank/DDBJ databases">
        <title>Salinicoccus cyprini sp. nov., isolated from gastro-intestinal tract of mirror carp, Cyprinus carpio var. specularis, collected from Gobind Sagar Reservoir, Himachal Pradesh, India.</title>
        <authorList>
            <person name="Talwar C."/>
            <person name="Singh A.K."/>
            <person name="Lal R."/>
            <person name="Negi R.K."/>
        </authorList>
    </citation>
    <scope>NUCLEOTIDE SEQUENCE [LARGE SCALE GENOMIC DNA]</scope>
    <source>
        <strain evidence="5 6">CT19</strain>
    </source>
</reference>
<dbReference type="InterPro" id="IPR020449">
    <property type="entry name" value="Tscrpt_reg_AraC-type_HTH"/>
</dbReference>
<dbReference type="PRINTS" id="PR00032">
    <property type="entry name" value="HTHARAC"/>
</dbReference>
<evidence type="ECO:0000259" key="4">
    <source>
        <dbReference type="PROSITE" id="PS01124"/>
    </source>
</evidence>
<dbReference type="InterPro" id="IPR029442">
    <property type="entry name" value="GyrI-like"/>
</dbReference>
<protein>
    <submittedName>
        <fullName evidence="5">AraC family transcriptional regulator</fullName>
    </submittedName>
</protein>
<evidence type="ECO:0000313" key="5">
    <source>
        <dbReference type="EMBL" id="TVT26653.1"/>
    </source>
</evidence>
<dbReference type="PROSITE" id="PS01124">
    <property type="entry name" value="HTH_ARAC_FAMILY_2"/>
    <property type="match status" value="1"/>
</dbReference>
<dbReference type="RefSeq" id="WP_145290358.1">
    <property type="nucleotide sequence ID" value="NZ_VMSJ01000006.1"/>
</dbReference>
<dbReference type="SMART" id="SM00342">
    <property type="entry name" value="HTH_ARAC"/>
    <property type="match status" value="1"/>
</dbReference>
<dbReference type="Gene3D" id="1.10.10.60">
    <property type="entry name" value="Homeodomain-like"/>
    <property type="match status" value="2"/>
</dbReference>
<dbReference type="InterPro" id="IPR010499">
    <property type="entry name" value="AraC_E-bd"/>
</dbReference>
<dbReference type="PANTHER" id="PTHR47504:SF5">
    <property type="entry name" value="RIGHT ORIGIN-BINDING PROTEIN"/>
    <property type="match status" value="1"/>
</dbReference>
<dbReference type="AlphaFoldDB" id="A0A558AQV7"/>